<evidence type="ECO:0000256" key="2">
    <source>
        <dbReference type="SAM" id="Phobius"/>
    </source>
</evidence>
<feature type="transmembrane region" description="Helical" evidence="2">
    <location>
        <begin position="414"/>
        <end position="436"/>
    </location>
</feature>
<organism evidence="3 4">
    <name type="scientific">Paludibacterium purpuratum</name>
    <dbReference type="NCBI Taxonomy" id="1144873"/>
    <lineage>
        <taxon>Bacteria</taxon>
        <taxon>Pseudomonadati</taxon>
        <taxon>Pseudomonadota</taxon>
        <taxon>Betaproteobacteria</taxon>
        <taxon>Neisseriales</taxon>
        <taxon>Chromobacteriaceae</taxon>
        <taxon>Paludibacterium</taxon>
    </lineage>
</organism>
<sequence>MANETTLSVALALSLDNGIKVGLAAVIQQVKEADKASDSFAARLEKINQITQQINQIASGGMKLYQLYQGGGEAMDSGFGKALARAKTGGKGKAAAGGKDGGAGPGGGFDFMAAAKQAGEVYKSAKPLIDQLSGGKSGGKKGGFDFLAAAKQAGEVYKSAKPLVDQLAGGKSGDKKDGFDFIAAAKQAGEIYKSAKPLVDQLAGGKADSSTAGRSGARSRRRAQSGTSDRSAGGAGFDPFAVAKSVADFYLAKTGAKGKGKGKGGDKLEGPVATLVKVNQLVQAIPKLTGKPLPANLGPLMDGITKAAVNISKDPAMLSALSQTFGALSKVFTASGLPAKFQALGSGLTQMRGIIDSGIGPAIGRGVSALGQAGNAFKTIGGLISGPIGSALNFGVKLVALFGETLSTLGMTLMANPVVLGITLVIALVVGALWYFRNSLGGVGDAIQAAWEKLKKMVSFFGGGGDDTSGKKAATAVPTAPKMPPAPMVPPVPPRGRAAQSGPANLYITHEGKTVLAATVTAAQAKAANRPASGGRQADPTRATRRPGAANYGYGGG</sequence>
<dbReference type="RefSeq" id="WP_133680285.1">
    <property type="nucleotide sequence ID" value="NZ_SNZP01000006.1"/>
</dbReference>
<keyword evidence="2" id="KW-0812">Transmembrane</keyword>
<gene>
    <name evidence="3" type="ORF">DFP86_106140</name>
</gene>
<keyword evidence="2" id="KW-1133">Transmembrane helix</keyword>
<dbReference type="Proteomes" id="UP000295611">
    <property type="component" value="Unassembled WGS sequence"/>
</dbReference>
<keyword evidence="2" id="KW-0472">Membrane</keyword>
<protein>
    <submittedName>
        <fullName evidence="3">Uncharacterized protein</fullName>
    </submittedName>
</protein>
<feature type="region of interest" description="Disordered" evidence="1">
    <location>
        <begin position="466"/>
        <end position="486"/>
    </location>
</feature>
<feature type="region of interest" description="Disordered" evidence="1">
    <location>
        <begin position="203"/>
        <end position="232"/>
    </location>
</feature>
<comment type="caution">
    <text evidence="3">The sequence shown here is derived from an EMBL/GenBank/DDBJ whole genome shotgun (WGS) entry which is preliminary data.</text>
</comment>
<feature type="region of interest" description="Disordered" evidence="1">
    <location>
        <begin position="525"/>
        <end position="557"/>
    </location>
</feature>
<dbReference type="EMBL" id="SNZP01000006">
    <property type="protein sequence ID" value="TDR80000.1"/>
    <property type="molecule type" value="Genomic_DNA"/>
</dbReference>
<name>A0A4R7B5P6_9NEIS</name>
<reference evidence="3 4" key="1">
    <citation type="submission" date="2019-03" db="EMBL/GenBank/DDBJ databases">
        <title>Genomic Encyclopedia of Type Strains, Phase III (KMG-III): the genomes of soil and plant-associated and newly described type strains.</title>
        <authorList>
            <person name="Whitman W."/>
        </authorList>
    </citation>
    <scope>NUCLEOTIDE SEQUENCE [LARGE SCALE GENOMIC DNA]</scope>
    <source>
        <strain evidence="3 4">CECT 8976</strain>
    </source>
</reference>
<accession>A0A4R7B5P6</accession>
<dbReference type="AlphaFoldDB" id="A0A4R7B5P6"/>
<keyword evidence="4" id="KW-1185">Reference proteome</keyword>
<feature type="compositionally biased region" description="Low complexity" evidence="1">
    <location>
        <begin position="471"/>
        <end position="480"/>
    </location>
</feature>
<proteinExistence type="predicted"/>
<evidence type="ECO:0000256" key="1">
    <source>
        <dbReference type="SAM" id="MobiDB-lite"/>
    </source>
</evidence>
<evidence type="ECO:0000313" key="4">
    <source>
        <dbReference type="Proteomes" id="UP000295611"/>
    </source>
</evidence>
<evidence type="ECO:0000313" key="3">
    <source>
        <dbReference type="EMBL" id="TDR80000.1"/>
    </source>
</evidence>